<protein>
    <recommendedName>
        <fullName evidence="3">Integrase DNA-binding domain-containing protein</fullName>
    </recommendedName>
</protein>
<dbReference type="EMBL" id="FOSK01000024">
    <property type="protein sequence ID" value="SFL22918.1"/>
    <property type="molecule type" value="Genomic_DNA"/>
</dbReference>
<name>A0A1I4FYE3_9HYPH</name>
<sequence>MSNVTKRTVDAAEPKAKKYFVWDGKLSGFGLQVMPSGHKSFVVQYRTLEGRSRRMTLGKYGGLTPDEARELAIEVLAKVRNGEDPTVHRKVIRHAPTVNDLLDMYLSEHVEVHNKPKSLIEIRRILDRCVRKPLGKSKLASVTR</sequence>
<evidence type="ECO:0000313" key="5">
    <source>
        <dbReference type="Proteomes" id="UP000199598"/>
    </source>
</evidence>
<dbReference type="InterPro" id="IPR050808">
    <property type="entry name" value="Phage_Integrase"/>
</dbReference>
<dbReference type="InterPro" id="IPR025166">
    <property type="entry name" value="Integrase_DNA_bind_dom"/>
</dbReference>
<dbReference type="PANTHER" id="PTHR30629">
    <property type="entry name" value="PROPHAGE INTEGRASE"/>
    <property type="match status" value="1"/>
</dbReference>
<evidence type="ECO:0000256" key="2">
    <source>
        <dbReference type="ARBA" id="ARBA00022908"/>
    </source>
</evidence>
<accession>A0A1I4FYE3</accession>
<evidence type="ECO:0000313" key="4">
    <source>
        <dbReference type="EMBL" id="SFL22918.1"/>
    </source>
</evidence>
<dbReference type="Gene3D" id="3.30.160.390">
    <property type="entry name" value="Integrase, DNA-binding domain"/>
    <property type="match status" value="1"/>
</dbReference>
<keyword evidence="5" id="KW-1185">Reference proteome</keyword>
<keyword evidence="2" id="KW-0229">DNA integration</keyword>
<gene>
    <name evidence="4" type="ORF">SAMN04488518_12416</name>
</gene>
<organism evidence="4 5">
    <name type="scientific">Pseudovibrio ascidiaceicola</name>
    <dbReference type="NCBI Taxonomy" id="285279"/>
    <lineage>
        <taxon>Bacteria</taxon>
        <taxon>Pseudomonadati</taxon>
        <taxon>Pseudomonadota</taxon>
        <taxon>Alphaproteobacteria</taxon>
        <taxon>Hyphomicrobiales</taxon>
        <taxon>Stappiaceae</taxon>
        <taxon>Pseudovibrio</taxon>
    </lineage>
</organism>
<comment type="similarity">
    <text evidence="1">Belongs to the 'phage' integrase family.</text>
</comment>
<dbReference type="Pfam" id="PF13356">
    <property type="entry name" value="Arm-DNA-bind_3"/>
    <property type="match status" value="1"/>
</dbReference>
<dbReference type="PANTHER" id="PTHR30629:SF2">
    <property type="entry name" value="PROPHAGE INTEGRASE INTS-RELATED"/>
    <property type="match status" value="1"/>
</dbReference>
<proteinExistence type="inferred from homology"/>
<evidence type="ECO:0000256" key="1">
    <source>
        <dbReference type="ARBA" id="ARBA00008857"/>
    </source>
</evidence>
<feature type="domain" description="Integrase DNA-binding" evidence="3">
    <location>
        <begin position="5"/>
        <end position="90"/>
    </location>
</feature>
<evidence type="ECO:0000259" key="3">
    <source>
        <dbReference type="Pfam" id="PF13356"/>
    </source>
</evidence>
<dbReference type="InterPro" id="IPR038488">
    <property type="entry name" value="Integrase_DNA-bd_sf"/>
</dbReference>
<reference evidence="4 5" key="1">
    <citation type="submission" date="2016-10" db="EMBL/GenBank/DDBJ databases">
        <authorList>
            <person name="Varghese N."/>
            <person name="Submissions S."/>
        </authorList>
    </citation>
    <scope>NUCLEOTIDE SEQUENCE [LARGE SCALE GENOMIC DNA]</scope>
    <source>
        <strain evidence="4 5">DSM 16392</strain>
    </source>
</reference>
<comment type="caution">
    <text evidence="4">The sequence shown here is derived from an EMBL/GenBank/DDBJ whole genome shotgun (WGS) entry which is preliminary data.</text>
</comment>
<dbReference type="Proteomes" id="UP000199598">
    <property type="component" value="Unassembled WGS sequence"/>
</dbReference>
<dbReference type="RefSeq" id="WP_208860669.1">
    <property type="nucleotide sequence ID" value="NZ_FOSK01000024.1"/>
</dbReference>